<accession>A0A5D4R119</accession>
<evidence type="ECO:0000313" key="2">
    <source>
        <dbReference type="EMBL" id="TYS66228.1"/>
    </source>
</evidence>
<dbReference type="AlphaFoldDB" id="A0A5D4R119"/>
<dbReference type="InterPro" id="IPR012655">
    <property type="entry name" value="YrzI"/>
</dbReference>
<proteinExistence type="predicted"/>
<gene>
    <name evidence="2" type="ORF">FZD47_01710</name>
    <name evidence="1" type="ORF">FZD51_21005</name>
</gene>
<dbReference type="RefSeq" id="WP_009796252.1">
    <property type="nucleotide sequence ID" value="NZ_CP160000.1"/>
</dbReference>
<dbReference type="GeneID" id="97350750"/>
<comment type="caution">
    <text evidence="1">The sequence shown here is derived from an EMBL/GenBank/DDBJ whole genome shotgun (WGS) entry which is preliminary data.</text>
</comment>
<sequence>MTLNILFLSITIRKRTMTAEEIMMQEQAKKIHDQNKDRQYSMYRPF</sequence>
<dbReference type="Proteomes" id="UP000323732">
    <property type="component" value="Unassembled WGS sequence"/>
</dbReference>
<evidence type="ECO:0000313" key="3">
    <source>
        <dbReference type="Proteomes" id="UP000322139"/>
    </source>
</evidence>
<organism evidence="1 3">
    <name type="scientific">Bacillus infantis</name>
    <dbReference type="NCBI Taxonomy" id="324767"/>
    <lineage>
        <taxon>Bacteria</taxon>
        <taxon>Bacillati</taxon>
        <taxon>Bacillota</taxon>
        <taxon>Bacilli</taxon>
        <taxon>Bacillales</taxon>
        <taxon>Bacillaceae</taxon>
        <taxon>Bacillus</taxon>
    </lineage>
</organism>
<dbReference type="Proteomes" id="UP000322139">
    <property type="component" value="Unassembled WGS sequence"/>
</dbReference>
<dbReference type="NCBIfam" id="TIGR02413">
    <property type="entry name" value="Bac_small_yrzI"/>
    <property type="match status" value="1"/>
</dbReference>
<evidence type="ECO:0000313" key="1">
    <source>
        <dbReference type="EMBL" id="TYS44389.1"/>
    </source>
</evidence>
<protein>
    <submittedName>
        <fullName evidence="1">YrzI family small protein</fullName>
    </submittedName>
</protein>
<dbReference type="Pfam" id="PF09501">
    <property type="entry name" value="Bac_small_YrzI"/>
    <property type="match status" value="1"/>
</dbReference>
<dbReference type="EMBL" id="VTES01000001">
    <property type="protein sequence ID" value="TYS66228.1"/>
    <property type="molecule type" value="Genomic_DNA"/>
</dbReference>
<reference evidence="3 4" key="1">
    <citation type="submission" date="2019-08" db="EMBL/GenBank/DDBJ databases">
        <title>Bacillus genomes from the desert of Cuatro Cienegas, Coahuila.</title>
        <authorList>
            <person name="Olmedo-Alvarez G."/>
        </authorList>
    </citation>
    <scope>NUCLEOTIDE SEQUENCE [LARGE SCALE GENOMIC DNA]</scope>
    <source>
        <strain evidence="2 4">CH37_1T</strain>
        <strain evidence="1 3">CH446_14T</strain>
    </source>
</reference>
<name>A0A5D4R119_9BACI</name>
<dbReference type="EMBL" id="VTER01000012">
    <property type="protein sequence ID" value="TYS44389.1"/>
    <property type="molecule type" value="Genomic_DNA"/>
</dbReference>
<evidence type="ECO:0000313" key="4">
    <source>
        <dbReference type="Proteomes" id="UP000323732"/>
    </source>
</evidence>